<dbReference type="AlphaFoldDB" id="A0A5J5GGP0"/>
<evidence type="ECO:0000313" key="4">
    <source>
        <dbReference type="Proteomes" id="UP000367750"/>
    </source>
</evidence>
<dbReference type="GO" id="GO:0004176">
    <property type="term" value="F:ATP-dependent peptidase activity"/>
    <property type="evidence" value="ECO:0007669"/>
    <property type="project" value="InterPro"/>
</dbReference>
<keyword evidence="3" id="KW-0378">Hydrolase</keyword>
<dbReference type="Pfam" id="PF00574">
    <property type="entry name" value="CLP_protease"/>
    <property type="match status" value="1"/>
</dbReference>
<keyword evidence="3" id="KW-0645">Protease</keyword>
<evidence type="ECO:0000256" key="1">
    <source>
        <dbReference type="ARBA" id="ARBA00007039"/>
    </source>
</evidence>
<dbReference type="RefSeq" id="WP_150456666.1">
    <property type="nucleotide sequence ID" value="NZ_VYKK01000004.1"/>
</dbReference>
<dbReference type="InterPro" id="IPR029045">
    <property type="entry name" value="ClpP/crotonase-like_dom_sf"/>
</dbReference>
<dbReference type="InterPro" id="IPR001907">
    <property type="entry name" value="ClpP"/>
</dbReference>
<accession>A0A5J5GGP0</accession>
<dbReference type="GO" id="GO:0009368">
    <property type="term" value="C:endopeptidase Clp complex"/>
    <property type="evidence" value="ECO:0007669"/>
    <property type="project" value="TreeGrafter"/>
</dbReference>
<dbReference type="GO" id="GO:0051117">
    <property type="term" value="F:ATPase binding"/>
    <property type="evidence" value="ECO:0007669"/>
    <property type="project" value="TreeGrafter"/>
</dbReference>
<keyword evidence="4" id="KW-1185">Reference proteome</keyword>
<dbReference type="SUPFAM" id="SSF52096">
    <property type="entry name" value="ClpP/crotonase"/>
    <property type="match status" value="1"/>
</dbReference>
<dbReference type="PRINTS" id="PR00127">
    <property type="entry name" value="CLPPROTEASEP"/>
</dbReference>
<dbReference type="EMBL" id="VYKK01000004">
    <property type="protein sequence ID" value="KAA9007376.1"/>
    <property type="molecule type" value="Genomic_DNA"/>
</dbReference>
<comment type="caution">
    <text evidence="3">The sequence shown here is derived from an EMBL/GenBank/DDBJ whole genome shotgun (WGS) entry which is preliminary data.</text>
</comment>
<proteinExistence type="inferred from homology"/>
<dbReference type="CDD" id="cd07017">
    <property type="entry name" value="S14_ClpP_2"/>
    <property type="match status" value="1"/>
</dbReference>
<dbReference type="PANTHER" id="PTHR10381:SF11">
    <property type="entry name" value="ATP-DEPENDENT CLP PROTEASE PROTEOLYTIC SUBUNIT, MITOCHONDRIAL"/>
    <property type="match status" value="1"/>
</dbReference>
<dbReference type="InterPro" id="IPR023562">
    <property type="entry name" value="ClpP/TepA"/>
</dbReference>
<dbReference type="GO" id="GO:0006515">
    <property type="term" value="P:protein quality control for misfolded or incompletely synthesized proteins"/>
    <property type="evidence" value="ECO:0007669"/>
    <property type="project" value="TreeGrafter"/>
</dbReference>
<reference evidence="3 4" key="1">
    <citation type="submission" date="2019-09" db="EMBL/GenBank/DDBJ databases">
        <title>Bacillus ochoae sp. nov., Paenibacillus whitsoniae sp. nov., Paenibacillus spiritus sp. nov. Isolated from the Mars Exploration Rover during spacecraft assembly.</title>
        <authorList>
            <person name="Seuylemezian A."/>
            <person name="Vaishampayan P."/>
        </authorList>
    </citation>
    <scope>NUCLEOTIDE SEQUENCE [LARGE SCALE GENOMIC DNA]</scope>
    <source>
        <strain evidence="3 4">MER_111</strain>
    </source>
</reference>
<name>A0A5J5GGP0_9BACL</name>
<dbReference type="PANTHER" id="PTHR10381">
    <property type="entry name" value="ATP-DEPENDENT CLP PROTEASE PROTEOLYTIC SUBUNIT"/>
    <property type="match status" value="1"/>
</dbReference>
<evidence type="ECO:0000313" key="3">
    <source>
        <dbReference type="EMBL" id="KAA9007376.1"/>
    </source>
</evidence>
<evidence type="ECO:0000256" key="2">
    <source>
        <dbReference type="RuleBase" id="RU003567"/>
    </source>
</evidence>
<dbReference type="Proteomes" id="UP000367750">
    <property type="component" value="Unassembled WGS sequence"/>
</dbReference>
<dbReference type="GO" id="GO:0004252">
    <property type="term" value="F:serine-type endopeptidase activity"/>
    <property type="evidence" value="ECO:0007669"/>
    <property type="project" value="InterPro"/>
</dbReference>
<dbReference type="OrthoDB" id="9806592at2"/>
<organism evidence="3 4">
    <name type="scientific">Paenibacillus spiritus</name>
    <dbReference type="NCBI Taxonomy" id="2496557"/>
    <lineage>
        <taxon>Bacteria</taxon>
        <taxon>Bacillati</taxon>
        <taxon>Bacillota</taxon>
        <taxon>Bacilli</taxon>
        <taxon>Bacillales</taxon>
        <taxon>Paenibacillaceae</taxon>
        <taxon>Paenibacillus</taxon>
    </lineage>
</organism>
<protein>
    <recommendedName>
        <fullName evidence="2">ATP-dependent Clp protease proteolytic subunit</fullName>
    </recommendedName>
</protein>
<gene>
    <name evidence="3" type="ORF">F4V43_02495</name>
</gene>
<comment type="similarity">
    <text evidence="1 2">Belongs to the peptidase S14 family.</text>
</comment>
<dbReference type="Gene3D" id="3.90.226.10">
    <property type="entry name" value="2-enoyl-CoA Hydratase, Chain A, domain 1"/>
    <property type="match status" value="1"/>
</dbReference>
<sequence>MDLVIEQPTGLFDKIFIEALKERKIYLNQEIDASVIEIICATIRQINWEDTKKNIPVEQREPIEVYISSPGGSSYDGFAAVNAIVTSKTPVHTYCEGYAMSMGLAIFAAGHKRFAYPYTTFMYHEVASGVFGKNIEIERQNKENKRIQGMYDNLLMSRTEMKKTQLDKVKKDSLDWFFDAEEALKMGLIHEIVK</sequence>